<dbReference type="Pfam" id="PF16130">
    <property type="entry name" value="DUF4842"/>
    <property type="match status" value="1"/>
</dbReference>
<gene>
    <name evidence="3" type="ORF">GCM10007932_21360</name>
</gene>
<dbReference type="Proteomes" id="UP001156690">
    <property type="component" value="Unassembled WGS sequence"/>
</dbReference>
<evidence type="ECO:0000313" key="3">
    <source>
        <dbReference type="EMBL" id="GLQ72776.1"/>
    </source>
</evidence>
<feature type="chain" id="PRO_5043955274" description="DUF4842 domain-containing protein" evidence="1">
    <location>
        <begin position="26"/>
        <end position="564"/>
    </location>
</feature>
<name>A0AAV5NQ35_9VIBR</name>
<dbReference type="InterPro" id="IPR031025">
    <property type="entry name" value="LruC_dom"/>
</dbReference>
<sequence length="564" mass="61580">MIIRKTHQTAWFLLSLALCSTSALGAASEDNTVTNNDGSVTITQKINANSTSPHYVAPSGYGFDIYSGKDQDYSWQHSISLPTGAQVTESTLTIYAYDIDSEPSHGENGEYDSISVDGSMLSPGFLQGTNRTWSTTVFDLPVASLSDGIIDVDLDIDMARRTWKTTLKYSLMTVTYIIIPNDPPYTPTLSRNTGTGVNEDLVVTVTGPTPTDPDGDSVSYVYRWFVDVGQGYFVDDEFAGKSNNSGATLPSSETSLNEQWKVQVYAVDSNGLISGVAEITWPVIGDTDGDGVMDAEDYAPNDPTIAFYSRTPTSGWYTLSFEDQWPNEGDYDLNDFVTRYAYEVYTNADNEMTRFDYIGQAVARGASRANGFGVSLSGIEASHVSSMTKTVAGVQSSLSPESGHSGEMVFIAFSNIHDILPSNGSFSFFNTNNTDERDGVDYRVSVVLSTALESFSSSIINPFIYATYSRGTEVHLMNQPNTDLADTSLFGSGVDNSDSAAERFYQTSAGLPWALDVQSEWLHPHENTDAAVAYPYLKTWAESGGKTNTDWFSNKVNGKCWKCR</sequence>
<accession>A0AAV5NQ35</accession>
<dbReference type="InterPro" id="IPR032295">
    <property type="entry name" value="DUF4842"/>
</dbReference>
<evidence type="ECO:0000256" key="1">
    <source>
        <dbReference type="SAM" id="SignalP"/>
    </source>
</evidence>
<dbReference type="AlphaFoldDB" id="A0AAV5NQ35"/>
<dbReference type="NCBIfam" id="TIGR04456">
    <property type="entry name" value="LruC_dom"/>
    <property type="match status" value="1"/>
</dbReference>
<reference evidence="4" key="1">
    <citation type="journal article" date="2019" name="Int. J. Syst. Evol. Microbiol.">
        <title>The Global Catalogue of Microorganisms (GCM) 10K type strain sequencing project: providing services to taxonomists for standard genome sequencing and annotation.</title>
        <authorList>
            <consortium name="The Broad Institute Genomics Platform"/>
            <consortium name="The Broad Institute Genome Sequencing Center for Infectious Disease"/>
            <person name="Wu L."/>
            <person name="Ma J."/>
        </authorList>
    </citation>
    <scope>NUCLEOTIDE SEQUENCE [LARGE SCALE GENOMIC DNA]</scope>
    <source>
        <strain evidence="4">NBRC 15640</strain>
    </source>
</reference>
<keyword evidence="1" id="KW-0732">Signal</keyword>
<evidence type="ECO:0000313" key="4">
    <source>
        <dbReference type="Proteomes" id="UP001156690"/>
    </source>
</evidence>
<feature type="domain" description="DUF4842" evidence="2">
    <location>
        <begin position="350"/>
        <end position="552"/>
    </location>
</feature>
<organism evidence="3 4">
    <name type="scientific">Vibrio penaeicida</name>
    <dbReference type="NCBI Taxonomy" id="104609"/>
    <lineage>
        <taxon>Bacteria</taxon>
        <taxon>Pseudomonadati</taxon>
        <taxon>Pseudomonadota</taxon>
        <taxon>Gammaproteobacteria</taxon>
        <taxon>Vibrionales</taxon>
        <taxon>Vibrionaceae</taxon>
        <taxon>Vibrio</taxon>
    </lineage>
</organism>
<protein>
    <recommendedName>
        <fullName evidence="2">DUF4842 domain-containing protein</fullName>
    </recommendedName>
</protein>
<comment type="caution">
    <text evidence="3">The sequence shown here is derived from an EMBL/GenBank/DDBJ whole genome shotgun (WGS) entry which is preliminary data.</text>
</comment>
<feature type="signal peptide" evidence="1">
    <location>
        <begin position="1"/>
        <end position="25"/>
    </location>
</feature>
<evidence type="ECO:0000259" key="2">
    <source>
        <dbReference type="Pfam" id="PF16130"/>
    </source>
</evidence>
<dbReference type="EMBL" id="BSNX01000021">
    <property type="protein sequence ID" value="GLQ72776.1"/>
    <property type="molecule type" value="Genomic_DNA"/>
</dbReference>
<proteinExistence type="predicted"/>
<keyword evidence="4" id="KW-1185">Reference proteome</keyword>